<dbReference type="InterPro" id="IPR013154">
    <property type="entry name" value="ADH-like_N"/>
</dbReference>
<comment type="similarity">
    <text evidence="2">Belongs to the zinc-containing alcohol dehydrogenase family.</text>
</comment>
<evidence type="ECO:0000313" key="11">
    <source>
        <dbReference type="Proteomes" id="UP001432000"/>
    </source>
</evidence>
<evidence type="ECO:0000313" key="10">
    <source>
        <dbReference type="EMBL" id="WXG66552.1"/>
    </source>
</evidence>
<dbReference type="InterPro" id="IPR014187">
    <property type="entry name" value="ADH_Zn_typ-2"/>
</dbReference>
<evidence type="ECO:0000256" key="1">
    <source>
        <dbReference type="ARBA" id="ARBA00001947"/>
    </source>
</evidence>
<gene>
    <name evidence="10" type="ORF">WDS16_14715</name>
</gene>
<dbReference type="Gene3D" id="3.90.180.10">
    <property type="entry name" value="Medium-chain alcohol dehydrogenases, catalytic domain"/>
    <property type="match status" value="1"/>
</dbReference>
<dbReference type="EMBL" id="CP147846">
    <property type="protein sequence ID" value="WXG66552.1"/>
    <property type="molecule type" value="Genomic_DNA"/>
</dbReference>
<evidence type="ECO:0000256" key="6">
    <source>
        <dbReference type="ARBA" id="ARBA00023002"/>
    </source>
</evidence>
<reference evidence="10 11" key="1">
    <citation type="submission" date="2024-03" db="EMBL/GenBank/DDBJ databases">
        <title>Natural products discovery in diverse microorganisms through a two-stage MS feature dereplication strategy.</title>
        <authorList>
            <person name="Zhang R."/>
        </authorList>
    </citation>
    <scope>NUCLEOTIDE SEQUENCE [LARGE SCALE GENOMIC DNA]</scope>
    <source>
        <strain evidence="10 11">18930</strain>
    </source>
</reference>
<dbReference type="Proteomes" id="UP001432000">
    <property type="component" value="Chromosome"/>
</dbReference>
<dbReference type="NCBIfam" id="TIGR02822">
    <property type="entry name" value="adh_fam_2"/>
    <property type="match status" value="1"/>
</dbReference>
<evidence type="ECO:0000256" key="3">
    <source>
        <dbReference type="ARBA" id="ARBA00013190"/>
    </source>
</evidence>
<dbReference type="PANTHER" id="PTHR42940">
    <property type="entry name" value="ALCOHOL DEHYDROGENASE 1-RELATED"/>
    <property type="match status" value="1"/>
</dbReference>
<sequence length="338" mass="35846">MKAAQMKAWRVTQPCPVDDGPLTRSVEPIPRPGTGQLLLAVNACAVCRTDLHVIEGDLPVHRSNVVPGHEIVGTIVAVGPGTVTRHRVGDVVGAAWLRSTCGSCIYCCSGRENLCRASLYTGWDRDGGFADFTLVPADYALTLPRGYSTIELAPLLCAGIIGYRALAAALVPGGGSLGLYGFGASAHIVAQLAVADGARVHVMTRDPAAQILAEALGAASVQGAYYSPPEHLDSAIVFAPVGELVPRALEALESGGTAVLAGIHMSDIPALNYQQHLFHEKRLRSVESNTRDDAREFLARCEKDRIQIATTSYTFDQIPTALRDLRHGRFAGAAVVTM</sequence>
<proteinExistence type="inferred from homology"/>
<keyword evidence="4" id="KW-0479">Metal-binding</keyword>
<evidence type="ECO:0000256" key="4">
    <source>
        <dbReference type="ARBA" id="ARBA00022723"/>
    </source>
</evidence>
<dbReference type="CDD" id="cd08298">
    <property type="entry name" value="CAD2"/>
    <property type="match status" value="1"/>
</dbReference>
<comment type="cofactor">
    <cofactor evidence="1">
        <name>Zn(2+)</name>
        <dbReference type="ChEBI" id="CHEBI:29105"/>
    </cofactor>
</comment>
<dbReference type="GO" id="GO:0016491">
    <property type="term" value="F:oxidoreductase activity"/>
    <property type="evidence" value="ECO:0007669"/>
    <property type="project" value="UniProtKB-KW"/>
</dbReference>
<comment type="catalytic activity">
    <reaction evidence="8">
        <text>a primary alcohol + NAD(+) = an aldehyde + NADH + H(+)</text>
        <dbReference type="Rhea" id="RHEA:10736"/>
        <dbReference type="ChEBI" id="CHEBI:15378"/>
        <dbReference type="ChEBI" id="CHEBI:15734"/>
        <dbReference type="ChEBI" id="CHEBI:17478"/>
        <dbReference type="ChEBI" id="CHEBI:57540"/>
        <dbReference type="ChEBI" id="CHEBI:57945"/>
        <dbReference type="EC" id="1.1.1.1"/>
    </reaction>
</comment>
<organism evidence="10 11">
    <name type="scientific">Rhodococcus sovatensis</name>
    <dbReference type="NCBI Taxonomy" id="1805840"/>
    <lineage>
        <taxon>Bacteria</taxon>
        <taxon>Bacillati</taxon>
        <taxon>Actinomycetota</taxon>
        <taxon>Actinomycetes</taxon>
        <taxon>Mycobacteriales</taxon>
        <taxon>Nocardiaceae</taxon>
        <taxon>Rhodococcus</taxon>
    </lineage>
</organism>
<feature type="domain" description="Alcohol dehydrogenase-like N-terminal" evidence="9">
    <location>
        <begin position="34"/>
        <end position="144"/>
    </location>
</feature>
<keyword evidence="5" id="KW-0862">Zinc</keyword>
<name>A0ABZ2PD44_9NOCA</name>
<evidence type="ECO:0000256" key="2">
    <source>
        <dbReference type="ARBA" id="ARBA00008072"/>
    </source>
</evidence>
<dbReference type="SUPFAM" id="SSF51735">
    <property type="entry name" value="NAD(P)-binding Rossmann-fold domains"/>
    <property type="match status" value="1"/>
</dbReference>
<evidence type="ECO:0000256" key="7">
    <source>
        <dbReference type="ARBA" id="ARBA00049164"/>
    </source>
</evidence>
<dbReference type="Gene3D" id="3.40.50.720">
    <property type="entry name" value="NAD(P)-binding Rossmann-like Domain"/>
    <property type="match status" value="1"/>
</dbReference>
<protein>
    <recommendedName>
        <fullName evidence="3">alcohol dehydrogenase</fullName>
        <ecNumber evidence="3">1.1.1.1</ecNumber>
    </recommendedName>
</protein>
<keyword evidence="6 10" id="KW-0560">Oxidoreductase</keyword>
<dbReference type="SUPFAM" id="SSF50129">
    <property type="entry name" value="GroES-like"/>
    <property type="match status" value="1"/>
</dbReference>
<accession>A0ABZ2PD44</accession>
<evidence type="ECO:0000259" key="9">
    <source>
        <dbReference type="Pfam" id="PF08240"/>
    </source>
</evidence>
<evidence type="ECO:0000256" key="8">
    <source>
        <dbReference type="ARBA" id="ARBA00049243"/>
    </source>
</evidence>
<dbReference type="InterPro" id="IPR011032">
    <property type="entry name" value="GroES-like_sf"/>
</dbReference>
<dbReference type="Pfam" id="PF08240">
    <property type="entry name" value="ADH_N"/>
    <property type="match status" value="1"/>
</dbReference>
<comment type="catalytic activity">
    <reaction evidence="7">
        <text>a secondary alcohol + NAD(+) = a ketone + NADH + H(+)</text>
        <dbReference type="Rhea" id="RHEA:10740"/>
        <dbReference type="ChEBI" id="CHEBI:15378"/>
        <dbReference type="ChEBI" id="CHEBI:17087"/>
        <dbReference type="ChEBI" id="CHEBI:35681"/>
        <dbReference type="ChEBI" id="CHEBI:57540"/>
        <dbReference type="ChEBI" id="CHEBI:57945"/>
        <dbReference type="EC" id="1.1.1.1"/>
    </reaction>
</comment>
<evidence type="ECO:0000256" key="5">
    <source>
        <dbReference type="ARBA" id="ARBA00022833"/>
    </source>
</evidence>
<dbReference type="InterPro" id="IPR036291">
    <property type="entry name" value="NAD(P)-bd_dom_sf"/>
</dbReference>
<dbReference type="PANTHER" id="PTHR42940:SF8">
    <property type="entry name" value="VACUOLAR PROTEIN SORTING-ASSOCIATED PROTEIN 11"/>
    <property type="match status" value="1"/>
</dbReference>
<dbReference type="RefSeq" id="WP_338885999.1">
    <property type="nucleotide sequence ID" value="NZ_CP147846.1"/>
</dbReference>
<dbReference type="EC" id="1.1.1.1" evidence="3"/>
<keyword evidence="11" id="KW-1185">Reference proteome</keyword>